<dbReference type="Proteomes" id="UP001497516">
    <property type="component" value="Chromosome 1"/>
</dbReference>
<name>A0AAV2CDA2_9ROSI</name>
<sequence>MDFEGDRQVTVTKDAMSRNDVMAVANEVNDWRSPLTAYLQNETVPDDAIQARTLRKKATHYTLVEGQLCQRSFSCAYLKCLGPDEAKWTVKEIHQGSCASHSGPRSLERTILLQGNY</sequence>
<dbReference type="EMBL" id="OZ034813">
    <property type="protein sequence ID" value="CAL1354477.1"/>
    <property type="molecule type" value="Genomic_DNA"/>
</dbReference>
<evidence type="ECO:0000313" key="2">
    <source>
        <dbReference type="Proteomes" id="UP001497516"/>
    </source>
</evidence>
<organism evidence="1 2">
    <name type="scientific">Linum trigynum</name>
    <dbReference type="NCBI Taxonomy" id="586398"/>
    <lineage>
        <taxon>Eukaryota</taxon>
        <taxon>Viridiplantae</taxon>
        <taxon>Streptophyta</taxon>
        <taxon>Embryophyta</taxon>
        <taxon>Tracheophyta</taxon>
        <taxon>Spermatophyta</taxon>
        <taxon>Magnoliopsida</taxon>
        <taxon>eudicotyledons</taxon>
        <taxon>Gunneridae</taxon>
        <taxon>Pentapetalae</taxon>
        <taxon>rosids</taxon>
        <taxon>fabids</taxon>
        <taxon>Malpighiales</taxon>
        <taxon>Linaceae</taxon>
        <taxon>Linum</taxon>
    </lineage>
</organism>
<dbReference type="PANTHER" id="PTHR48475">
    <property type="entry name" value="RIBONUCLEASE H"/>
    <property type="match status" value="1"/>
</dbReference>
<protein>
    <submittedName>
        <fullName evidence="1">Uncharacterized protein</fullName>
    </submittedName>
</protein>
<dbReference type="AlphaFoldDB" id="A0AAV2CDA2"/>
<gene>
    <name evidence="1" type="ORF">LTRI10_LOCUS2284</name>
</gene>
<dbReference type="PANTHER" id="PTHR48475:SF2">
    <property type="entry name" value="RIBONUCLEASE H"/>
    <property type="match status" value="1"/>
</dbReference>
<reference evidence="1 2" key="1">
    <citation type="submission" date="2024-04" db="EMBL/GenBank/DDBJ databases">
        <authorList>
            <person name="Fracassetti M."/>
        </authorList>
    </citation>
    <scope>NUCLEOTIDE SEQUENCE [LARGE SCALE GENOMIC DNA]</scope>
</reference>
<keyword evidence="2" id="KW-1185">Reference proteome</keyword>
<proteinExistence type="predicted"/>
<evidence type="ECO:0000313" key="1">
    <source>
        <dbReference type="EMBL" id="CAL1354477.1"/>
    </source>
</evidence>
<accession>A0AAV2CDA2</accession>